<reference evidence="2 3" key="1">
    <citation type="submission" date="2017-11" db="EMBL/GenBank/DDBJ databases">
        <title>De novo assembly and phasing of dikaryotic genomes from two isolates of Puccinia coronata f. sp. avenae, the causal agent of oat crown rust.</title>
        <authorList>
            <person name="Miller M.E."/>
            <person name="Zhang Y."/>
            <person name="Omidvar V."/>
            <person name="Sperschneider J."/>
            <person name="Schwessinger B."/>
            <person name="Raley C."/>
            <person name="Palmer J.M."/>
            <person name="Garnica D."/>
            <person name="Upadhyaya N."/>
            <person name="Rathjen J."/>
            <person name="Taylor J.M."/>
            <person name="Park R.F."/>
            <person name="Dodds P.N."/>
            <person name="Hirsch C.D."/>
            <person name="Kianian S.F."/>
            <person name="Figueroa M."/>
        </authorList>
    </citation>
    <scope>NUCLEOTIDE SEQUENCE [LARGE SCALE GENOMIC DNA]</scope>
    <source>
        <strain evidence="2">12SD80</strain>
    </source>
</reference>
<dbReference type="Proteomes" id="UP000235392">
    <property type="component" value="Unassembled WGS sequence"/>
</dbReference>
<name>A0A2N5V9A2_9BASI</name>
<evidence type="ECO:0000313" key="3">
    <source>
        <dbReference type="Proteomes" id="UP000235392"/>
    </source>
</evidence>
<proteinExistence type="predicted"/>
<protein>
    <submittedName>
        <fullName evidence="2">Uncharacterized protein</fullName>
    </submittedName>
</protein>
<evidence type="ECO:0000256" key="1">
    <source>
        <dbReference type="SAM" id="MobiDB-lite"/>
    </source>
</evidence>
<evidence type="ECO:0000313" key="2">
    <source>
        <dbReference type="EMBL" id="PLW46580.1"/>
    </source>
</evidence>
<dbReference type="AlphaFoldDB" id="A0A2N5V9A2"/>
<dbReference type="EMBL" id="PGCI01000038">
    <property type="protein sequence ID" value="PLW46580.1"/>
    <property type="molecule type" value="Genomic_DNA"/>
</dbReference>
<feature type="region of interest" description="Disordered" evidence="1">
    <location>
        <begin position="77"/>
        <end position="99"/>
    </location>
</feature>
<gene>
    <name evidence="2" type="ORF">PCASD_07418</name>
</gene>
<sequence length="99" mass="11126">MSLQALLYNKYVVCSRASDITGPCYKFCNQAPSTPPTGLAPFRTTMIHTNGLGHLRQHDDNHLPSLGHLRPTDDDYRPFWPTPAESNRIGHQIPADLRN</sequence>
<comment type="caution">
    <text evidence="2">The sequence shown here is derived from an EMBL/GenBank/DDBJ whole genome shotgun (WGS) entry which is preliminary data.</text>
</comment>
<organism evidence="2 3">
    <name type="scientific">Puccinia coronata f. sp. avenae</name>
    <dbReference type="NCBI Taxonomy" id="200324"/>
    <lineage>
        <taxon>Eukaryota</taxon>
        <taxon>Fungi</taxon>
        <taxon>Dikarya</taxon>
        <taxon>Basidiomycota</taxon>
        <taxon>Pucciniomycotina</taxon>
        <taxon>Pucciniomycetes</taxon>
        <taxon>Pucciniales</taxon>
        <taxon>Pucciniaceae</taxon>
        <taxon>Puccinia</taxon>
    </lineage>
</organism>
<accession>A0A2N5V9A2</accession>